<dbReference type="Proteomes" id="UP000735302">
    <property type="component" value="Unassembled WGS sequence"/>
</dbReference>
<dbReference type="Pfam" id="PF17862">
    <property type="entry name" value="AAA_lid_3"/>
    <property type="match status" value="1"/>
</dbReference>
<keyword evidence="4" id="KW-1185">Reference proteome</keyword>
<dbReference type="InterPro" id="IPR027417">
    <property type="entry name" value="P-loop_NTPase"/>
</dbReference>
<comment type="caution">
    <text evidence="3">The sequence shown here is derived from an EMBL/GenBank/DDBJ whole genome shotgun (WGS) entry which is preliminary data.</text>
</comment>
<dbReference type="GO" id="GO:0016197">
    <property type="term" value="P:endosomal transport"/>
    <property type="evidence" value="ECO:0007669"/>
    <property type="project" value="TreeGrafter"/>
</dbReference>
<accession>A0AAV4E3F3</accession>
<evidence type="ECO:0000313" key="4">
    <source>
        <dbReference type="Proteomes" id="UP000735302"/>
    </source>
</evidence>
<dbReference type="SUPFAM" id="SSF52540">
    <property type="entry name" value="P-loop containing nucleoside triphosphate hydrolases"/>
    <property type="match status" value="1"/>
</dbReference>
<dbReference type="PANTHER" id="PTHR23074">
    <property type="entry name" value="AAA DOMAIN-CONTAINING"/>
    <property type="match status" value="1"/>
</dbReference>
<dbReference type="InterPro" id="IPR003959">
    <property type="entry name" value="ATPase_AAA_core"/>
</dbReference>
<dbReference type="PANTHER" id="PTHR23074:SF163">
    <property type="entry name" value="TRANSPORT PROTEIN 4A, PUTATIVE-RELATED"/>
    <property type="match status" value="1"/>
</dbReference>
<dbReference type="GO" id="GO:0005524">
    <property type="term" value="F:ATP binding"/>
    <property type="evidence" value="ECO:0007669"/>
    <property type="project" value="InterPro"/>
</dbReference>
<feature type="domain" description="ATPase AAA-type core" evidence="1">
    <location>
        <begin position="51"/>
        <end position="165"/>
    </location>
</feature>
<proteinExistence type="predicted"/>
<dbReference type="EMBL" id="BLXT01008617">
    <property type="protein sequence ID" value="GFO50669.1"/>
    <property type="molecule type" value="Genomic_DNA"/>
</dbReference>
<dbReference type="Gene3D" id="3.40.50.300">
    <property type="entry name" value="P-loop containing nucleotide triphosphate hydrolases"/>
    <property type="match status" value="1"/>
</dbReference>
<organism evidence="3 4">
    <name type="scientific">Plakobranchus ocellatus</name>
    <dbReference type="NCBI Taxonomy" id="259542"/>
    <lineage>
        <taxon>Eukaryota</taxon>
        <taxon>Metazoa</taxon>
        <taxon>Spiralia</taxon>
        <taxon>Lophotrochozoa</taxon>
        <taxon>Mollusca</taxon>
        <taxon>Gastropoda</taxon>
        <taxon>Heterobranchia</taxon>
        <taxon>Euthyneura</taxon>
        <taxon>Panpulmonata</taxon>
        <taxon>Sacoglossa</taxon>
        <taxon>Placobranchoidea</taxon>
        <taxon>Plakobranchidae</taxon>
        <taxon>Plakobranchus</taxon>
    </lineage>
</organism>
<dbReference type="Pfam" id="PF00004">
    <property type="entry name" value="AAA"/>
    <property type="match status" value="1"/>
</dbReference>
<dbReference type="GO" id="GO:0007033">
    <property type="term" value="P:vacuole organization"/>
    <property type="evidence" value="ECO:0007669"/>
    <property type="project" value="TreeGrafter"/>
</dbReference>
<gene>
    <name evidence="3" type="ORF">PoB_007717400</name>
</gene>
<feature type="domain" description="AAA ATPase AAA+ lid" evidence="2">
    <location>
        <begin position="203"/>
        <end position="236"/>
    </location>
</feature>
<dbReference type="GO" id="GO:0016887">
    <property type="term" value="F:ATP hydrolysis activity"/>
    <property type="evidence" value="ECO:0007669"/>
    <property type="project" value="InterPro"/>
</dbReference>
<reference evidence="3 4" key="1">
    <citation type="journal article" date="2021" name="Elife">
        <title>Chloroplast acquisition without the gene transfer in kleptoplastic sea slugs, Plakobranchus ocellatus.</title>
        <authorList>
            <person name="Maeda T."/>
            <person name="Takahashi S."/>
            <person name="Yoshida T."/>
            <person name="Shimamura S."/>
            <person name="Takaki Y."/>
            <person name="Nagai Y."/>
            <person name="Toyoda A."/>
            <person name="Suzuki Y."/>
            <person name="Arimoto A."/>
            <person name="Ishii H."/>
            <person name="Satoh N."/>
            <person name="Nishiyama T."/>
            <person name="Hasebe M."/>
            <person name="Maruyama T."/>
            <person name="Minagawa J."/>
            <person name="Obokata J."/>
            <person name="Shigenobu S."/>
        </authorList>
    </citation>
    <scope>NUCLEOTIDE SEQUENCE [LARGE SCALE GENOMIC DNA]</scope>
</reference>
<dbReference type="AlphaFoldDB" id="A0AAV4E3F3"/>
<dbReference type="InterPro" id="IPR050304">
    <property type="entry name" value="MT-severing_AAA_ATPase"/>
</dbReference>
<evidence type="ECO:0000259" key="1">
    <source>
        <dbReference type="Pfam" id="PF00004"/>
    </source>
</evidence>
<name>A0AAV4E3F3_9GAST</name>
<evidence type="ECO:0000313" key="3">
    <source>
        <dbReference type="EMBL" id="GFO50669.1"/>
    </source>
</evidence>
<sequence length="366" mass="40671">MDSEMLQEMLMETSVTFQDVCGYSDVKDCLNAYTYDLNQASVRGKQLPSPILLFGHPGVGKTRLLQAAASEANSKLLVFSPYMMTGRLFPKSFTESIKAVFTVARDNSPCILCFEDVSVWSNERNRGEAGEEFVTQLLAQYQEASLDKNEVALVMTSVNPWHLKLSSINKFKPVHVDLPPQETRIDLMKLCLKDISYDFGDEVFSVLAERTSGFTGADISCLVKDASMEAIRKITKATFFKKILVPEQKKDREKKGEKSCMKDQKFEGKAASSVCESETRSVRGELAATAAAEERARLIDSEHPRSEILTEKFVPCQETDEGAIQSAGGGAQTCDRKVSADLRVDLLATEPPTHFLPQSHWKVNSL</sequence>
<dbReference type="Gene3D" id="1.10.8.60">
    <property type="match status" value="1"/>
</dbReference>
<protein>
    <submittedName>
        <fullName evidence="3">Vacuolar protein sorting-associated protein 4a</fullName>
    </submittedName>
</protein>
<dbReference type="InterPro" id="IPR041569">
    <property type="entry name" value="AAA_lid_3"/>
</dbReference>
<evidence type="ECO:0000259" key="2">
    <source>
        <dbReference type="Pfam" id="PF17862"/>
    </source>
</evidence>